<gene>
    <name evidence="18" type="ORF">NKR23_g3159</name>
</gene>
<feature type="domain" description="Auxiliary Activity family 9 catalytic" evidence="17">
    <location>
        <begin position="17"/>
        <end position="219"/>
    </location>
</feature>
<dbReference type="PANTHER" id="PTHR33353">
    <property type="entry name" value="PUTATIVE (AFU_ORTHOLOGUE AFUA_1G12560)-RELATED"/>
    <property type="match status" value="1"/>
</dbReference>
<evidence type="ECO:0000256" key="9">
    <source>
        <dbReference type="ARBA" id="ARBA00023033"/>
    </source>
</evidence>
<keyword evidence="4" id="KW-0479">Metal-binding</keyword>
<evidence type="ECO:0000313" key="19">
    <source>
        <dbReference type="Proteomes" id="UP001174694"/>
    </source>
</evidence>
<dbReference type="GO" id="GO:0030245">
    <property type="term" value="P:cellulose catabolic process"/>
    <property type="evidence" value="ECO:0007669"/>
    <property type="project" value="UniProtKB-KW"/>
</dbReference>
<accession>A0AA38S8C3</accession>
<evidence type="ECO:0000256" key="7">
    <source>
        <dbReference type="ARBA" id="ARBA00023002"/>
    </source>
</evidence>
<keyword evidence="5 16" id="KW-0732">Signal</keyword>
<dbReference type="PANTHER" id="PTHR33353:SF3">
    <property type="entry name" value="ENDOGLUCANASE II"/>
    <property type="match status" value="1"/>
</dbReference>
<dbReference type="EC" id="1.14.99.56" evidence="15"/>
<organism evidence="18 19">
    <name type="scientific">Pleurostoma richardsiae</name>
    <dbReference type="NCBI Taxonomy" id="41990"/>
    <lineage>
        <taxon>Eukaryota</taxon>
        <taxon>Fungi</taxon>
        <taxon>Dikarya</taxon>
        <taxon>Ascomycota</taxon>
        <taxon>Pezizomycotina</taxon>
        <taxon>Sordariomycetes</taxon>
        <taxon>Sordariomycetidae</taxon>
        <taxon>Calosphaeriales</taxon>
        <taxon>Pleurostomataceae</taxon>
        <taxon>Pleurostoma</taxon>
    </lineage>
</organism>
<keyword evidence="19" id="KW-1185">Reference proteome</keyword>
<evidence type="ECO:0000259" key="17">
    <source>
        <dbReference type="Pfam" id="PF03443"/>
    </source>
</evidence>
<dbReference type="GO" id="GO:0005576">
    <property type="term" value="C:extracellular region"/>
    <property type="evidence" value="ECO:0007669"/>
    <property type="project" value="UniProtKB-SubCell"/>
</dbReference>
<keyword evidence="12" id="KW-0624">Polysaccharide degradation</keyword>
<feature type="chain" id="PRO_5041281006" description="lytic cellulose monooxygenase (C4-dehydrogenating)" evidence="16">
    <location>
        <begin position="17"/>
        <end position="229"/>
    </location>
</feature>
<keyword evidence="18" id="KW-0378">Hydrolase</keyword>
<dbReference type="GO" id="GO:0016787">
    <property type="term" value="F:hydrolase activity"/>
    <property type="evidence" value="ECO:0007669"/>
    <property type="project" value="UniProtKB-KW"/>
</dbReference>
<name>A0AA38S8C3_9PEZI</name>
<dbReference type="GO" id="GO:0004497">
    <property type="term" value="F:monooxygenase activity"/>
    <property type="evidence" value="ECO:0007669"/>
    <property type="project" value="UniProtKB-KW"/>
</dbReference>
<dbReference type="Proteomes" id="UP001174694">
    <property type="component" value="Unassembled WGS sequence"/>
</dbReference>
<keyword evidence="7" id="KW-0560">Oxidoreductase</keyword>
<proteinExistence type="inferred from homology"/>
<evidence type="ECO:0000256" key="15">
    <source>
        <dbReference type="ARBA" id="ARBA00047174"/>
    </source>
</evidence>
<comment type="subcellular location">
    <subcellularLocation>
        <location evidence="2">Secreted</location>
    </subcellularLocation>
</comment>
<dbReference type="InterPro" id="IPR005103">
    <property type="entry name" value="AA9_LPMO"/>
</dbReference>
<dbReference type="GO" id="GO:0046872">
    <property type="term" value="F:metal ion binding"/>
    <property type="evidence" value="ECO:0007669"/>
    <property type="project" value="UniProtKB-KW"/>
</dbReference>
<evidence type="ECO:0000256" key="6">
    <source>
        <dbReference type="ARBA" id="ARBA00023001"/>
    </source>
</evidence>
<comment type="caution">
    <text evidence="18">The sequence shown here is derived from an EMBL/GenBank/DDBJ whole genome shotgun (WGS) entry which is preliminary data.</text>
</comment>
<evidence type="ECO:0000256" key="16">
    <source>
        <dbReference type="SAM" id="SignalP"/>
    </source>
</evidence>
<evidence type="ECO:0000256" key="1">
    <source>
        <dbReference type="ARBA" id="ARBA00001973"/>
    </source>
</evidence>
<evidence type="ECO:0000256" key="3">
    <source>
        <dbReference type="ARBA" id="ARBA00022525"/>
    </source>
</evidence>
<comment type="catalytic activity">
    <reaction evidence="14">
        <text>[(1-&gt;4)-beta-D-glucosyl]n+m + reduced acceptor + O2 = 4-dehydro-beta-D-glucosyl-[(1-&gt;4)-beta-D-glucosyl]n-1 + [(1-&gt;4)-beta-D-glucosyl]m + acceptor + H2O.</text>
        <dbReference type="EC" id="1.14.99.56"/>
    </reaction>
</comment>
<dbReference type="InterPro" id="IPR049892">
    <property type="entry name" value="AA9"/>
</dbReference>
<dbReference type="CDD" id="cd21175">
    <property type="entry name" value="LPMO_AA9"/>
    <property type="match status" value="1"/>
</dbReference>
<reference evidence="18" key="1">
    <citation type="submission" date="2022-07" db="EMBL/GenBank/DDBJ databases">
        <title>Fungi with potential for degradation of polypropylene.</title>
        <authorList>
            <person name="Gostincar C."/>
        </authorList>
    </citation>
    <scope>NUCLEOTIDE SEQUENCE</scope>
    <source>
        <strain evidence="18">EXF-13308</strain>
    </source>
</reference>
<keyword evidence="3" id="KW-0964">Secreted</keyword>
<dbReference type="EMBL" id="JANBVO010000006">
    <property type="protein sequence ID" value="KAJ9151280.1"/>
    <property type="molecule type" value="Genomic_DNA"/>
</dbReference>
<comment type="cofactor">
    <cofactor evidence="1">
        <name>Cu(2+)</name>
        <dbReference type="ChEBI" id="CHEBI:29036"/>
    </cofactor>
</comment>
<evidence type="ECO:0000256" key="8">
    <source>
        <dbReference type="ARBA" id="ARBA00023008"/>
    </source>
</evidence>
<evidence type="ECO:0000256" key="4">
    <source>
        <dbReference type="ARBA" id="ARBA00022723"/>
    </source>
</evidence>
<protein>
    <recommendedName>
        <fullName evidence="15">lytic cellulose monooxygenase (C4-dehydrogenating)</fullName>
        <ecNumber evidence="15">1.14.99.56</ecNumber>
    </recommendedName>
</protein>
<evidence type="ECO:0000256" key="2">
    <source>
        <dbReference type="ARBA" id="ARBA00004613"/>
    </source>
</evidence>
<dbReference type="Gene3D" id="2.70.50.70">
    <property type="match status" value="1"/>
</dbReference>
<keyword evidence="11" id="KW-0119">Carbohydrate metabolism</keyword>
<evidence type="ECO:0000256" key="12">
    <source>
        <dbReference type="ARBA" id="ARBA00023326"/>
    </source>
</evidence>
<evidence type="ECO:0000256" key="11">
    <source>
        <dbReference type="ARBA" id="ARBA00023277"/>
    </source>
</evidence>
<evidence type="ECO:0000256" key="14">
    <source>
        <dbReference type="ARBA" id="ARBA00045077"/>
    </source>
</evidence>
<feature type="signal peptide" evidence="16">
    <location>
        <begin position="1"/>
        <end position="16"/>
    </location>
</feature>
<keyword evidence="6" id="KW-0136">Cellulose degradation</keyword>
<evidence type="ECO:0000313" key="18">
    <source>
        <dbReference type="EMBL" id="KAJ9151280.1"/>
    </source>
</evidence>
<keyword evidence="9" id="KW-0503">Monooxygenase</keyword>
<comment type="similarity">
    <text evidence="13">Belongs to the polysaccharide monooxygenase AA9 family.</text>
</comment>
<dbReference type="Pfam" id="PF03443">
    <property type="entry name" value="AA9"/>
    <property type="match status" value="1"/>
</dbReference>
<evidence type="ECO:0000256" key="5">
    <source>
        <dbReference type="ARBA" id="ARBA00022729"/>
    </source>
</evidence>
<keyword evidence="10" id="KW-1015">Disulfide bond</keyword>
<evidence type="ECO:0000256" key="13">
    <source>
        <dbReference type="ARBA" id="ARBA00044502"/>
    </source>
</evidence>
<keyword evidence="8" id="KW-0186">Copper</keyword>
<sequence length="229" mass="24110">MQALAVFLLAASAVSAHYTLPSITVNGANTGDWEAVRKAANWQSNGFVPDISTDAIRCFENAPGTPAPKVANATAGGKVTYNFNPNIYHPGPLQFYLAKVPAGQTAASWDGKGAVWFKVYGEQPKFGSQLTWPSTGVKSFDVPIPKCIAAGDYLLRAEHIGLHVAQSRGGAQFYVSCAQLTVSGGGSTDPPNKVAFPGAYSLDDPGILININYPVPTSYKNPGPATFTC</sequence>
<dbReference type="AlphaFoldDB" id="A0AA38S8C3"/>
<evidence type="ECO:0000256" key="10">
    <source>
        <dbReference type="ARBA" id="ARBA00023157"/>
    </source>
</evidence>